<keyword evidence="1" id="KW-0812">Transmembrane</keyword>
<dbReference type="Pfam" id="PF08276">
    <property type="entry name" value="PAN_2"/>
    <property type="match status" value="1"/>
</dbReference>
<evidence type="ECO:0000256" key="1">
    <source>
        <dbReference type="SAM" id="Phobius"/>
    </source>
</evidence>
<gene>
    <name evidence="4" type="ORF">VNO80_25823</name>
</gene>
<organism evidence="4 5">
    <name type="scientific">Phaseolus coccineus</name>
    <name type="common">Scarlet runner bean</name>
    <name type="synonym">Phaseolus multiflorus</name>
    <dbReference type="NCBI Taxonomy" id="3886"/>
    <lineage>
        <taxon>Eukaryota</taxon>
        <taxon>Viridiplantae</taxon>
        <taxon>Streptophyta</taxon>
        <taxon>Embryophyta</taxon>
        <taxon>Tracheophyta</taxon>
        <taxon>Spermatophyta</taxon>
        <taxon>Magnoliopsida</taxon>
        <taxon>eudicotyledons</taxon>
        <taxon>Gunneridae</taxon>
        <taxon>Pentapetalae</taxon>
        <taxon>rosids</taxon>
        <taxon>fabids</taxon>
        <taxon>Fabales</taxon>
        <taxon>Fabaceae</taxon>
        <taxon>Papilionoideae</taxon>
        <taxon>50 kb inversion clade</taxon>
        <taxon>NPAAA clade</taxon>
        <taxon>indigoferoid/millettioid clade</taxon>
        <taxon>Phaseoleae</taxon>
        <taxon>Phaseolus</taxon>
    </lineage>
</organism>
<dbReference type="InterPro" id="IPR003609">
    <property type="entry name" value="Pan_app"/>
</dbReference>
<dbReference type="Gene3D" id="3.30.200.20">
    <property type="entry name" value="Phosphorylase Kinase, domain 1"/>
    <property type="match status" value="1"/>
</dbReference>
<feature type="transmembrane region" description="Helical" evidence="1">
    <location>
        <begin position="268"/>
        <end position="291"/>
    </location>
</feature>
<dbReference type="PANTHER" id="PTHR32444:SF183">
    <property type="entry name" value="APPLE DOMAIN-CONTAINING PROTEIN"/>
    <property type="match status" value="1"/>
</dbReference>
<evidence type="ECO:0000256" key="2">
    <source>
        <dbReference type="SAM" id="SignalP"/>
    </source>
</evidence>
<reference evidence="4 5" key="1">
    <citation type="submission" date="2024-01" db="EMBL/GenBank/DDBJ databases">
        <title>The genomes of 5 underutilized Papilionoideae crops provide insights into root nodulation and disease resistanc.</title>
        <authorList>
            <person name="Jiang F."/>
        </authorList>
    </citation>
    <scope>NUCLEOTIDE SEQUENCE [LARGE SCALE GENOMIC DNA]</scope>
    <source>
        <strain evidence="4">JINMINGXINNONG_FW02</strain>
        <tissue evidence="4">Leaves</tissue>
    </source>
</reference>
<comment type="caution">
    <text evidence="4">The sequence shown here is derived from an EMBL/GenBank/DDBJ whole genome shotgun (WGS) entry which is preliminary data.</text>
</comment>
<protein>
    <recommendedName>
        <fullName evidence="3">Bulb-type lectin domain-containing protein</fullName>
    </recommendedName>
</protein>
<accession>A0AAN9LVC2</accession>
<keyword evidence="1" id="KW-0472">Membrane</keyword>
<keyword evidence="2" id="KW-0732">Signal</keyword>
<dbReference type="InterPro" id="IPR001480">
    <property type="entry name" value="Bulb-type_lectin_dom"/>
</dbReference>
<feature type="domain" description="Bulb-type lectin" evidence="3">
    <location>
        <begin position="17"/>
        <end position="140"/>
    </location>
</feature>
<proteinExistence type="predicted"/>
<keyword evidence="1" id="KW-1133">Transmembrane helix</keyword>
<dbReference type="Proteomes" id="UP001374584">
    <property type="component" value="Unassembled WGS sequence"/>
</dbReference>
<dbReference type="PROSITE" id="PS50927">
    <property type="entry name" value="BULB_LECTIN"/>
    <property type="match status" value="1"/>
</dbReference>
<feature type="chain" id="PRO_5042969600" description="Bulb-type lectin domain-containing protein" evidence="2">
    <location>
        <begin position="16"/>
        <end position="464"/>
    </location>
</feature>
<dbReference type="EMBL" id="JAYMYR010000009">
    <property type="protein sequence ID" value="KAK7342867.1"/>
    <property type="molecule type" value="Genomic_DNA"/>
</dbReference>
<name>A0AAN9LVC2_PHACN</name>
<dbReference type="AlphaFoldDB" id="A0AAN9LVC2"/>
<feature type="signal peptide" evidence="2">
    <location>
        <begin position="1"/>
        <end position="15"/>
    </location>
</feature>
<evidence type="ECO:0000259" key="3">
    <source>
        <dbReference type="PROSITE" id="PS50927"/>
    </source>
</evidence>
<dbReference type="PANTHER" id="PTHR32444">
    <property type="entry name" value="BULB-TYPE LECTIN DOMAIN-CONTAINING PROTEIN"/>
    <property type="match status" value="1"/>
</dbReference>
<evidence type="ECO:0000313" key="4">
    <source>
        <dbReference type="EMBL" id="KAK7342867.1"/>
    </source>
</evidence>
<evidence type="ECO:0000313" key="5">
    <source>
        <dbReference type="Proteomes" id="UP001374584"/>
    </source>
</evidence>
<keyword evidence="5" id="KW-1185">Reference proteome</keyword>
<sequence>MCLCLWWSTCFHVEATNDSLKPGDTLNYTDTLCSKKGIYCLGFNSMISSENEYLLVFSVNNYKLVWISDVNQPVDGDSAVLSLNRSGVLKIESERGKPIILYSPPQAINNTKATFIVSNGDEDTFSFTSTSEEPDLQWTLTEIGQISDDEGYVARADLCYGYNTDGGCQRWQDIPKCRNPGDVFQKKTGHINYPNVSFEGNVSYGYSDCEASCWSNCTCSGFNELYSNGTGCMFFHWISADNYTSDSTGDNFYLLVNMLTNHKGTKKWTWIGAVAATALLAICLFTICLALKKRKFVFQEKKMQGMVTKMVHLATCSRSSAMEDFEVDLKKGNGLKLFNYTSLMAATNGFSSENKLGQGGFGPVYKTQAMHVTCRTPNLKLKLEIRFRMAFFHVLLPNVLRNVHSKPQSVAQLNTLKFQEGHSFLVQNSKAKVGVLSSEACNKIWNDPPSCLLIISKFEACYQA</sequence>